<dbReference type="Gene3D" id="2.170.130.10">
    <property type="entry name" value="TonB-dependent receptor, plug domain"/>
    <property type="match status" value="1"/>
</dbReference>
<feature type="domain" description="Secretin/TonB short N-terminal" evidence="8">
    <location>
        <begin position="67"/>
        <end position="118"/>
    </location>
</feature>
<dbReference type="SUPFAM" id="SSF56935">
    <property type="entry name" value="Porins"/>
    <property type="match status" value="1"/>
</dbReference>
<evidence type="ECO:0000256" key="4">
    <source>
        <dbReference type="ARBA" id="ARBA00022692"/>
    </source>
</evidence>
<dbReference type="InterPro" id="IPR023997">
    <property type="entry name" value="TonB-dep_OMP_SusC/RagA_CS"/>
</dbReference>
<keyword evidence="6 7" id="KW-0998">Cell outer membrane</keyword>
<dbReference type="InterPro" id="IPR037066">
    <property type="entry name" value="Plug_dom_sf"/>
</dbReference>
<dbReference type="RefSeq" id="WP_183865470.1">
    <property type="nucleotide sequence ID" value="NZ_JACHCF010000001.1"/>
</dbReference>
<sequence length="1149" mass="127146">MYKTYTNQPVLKKYANKILLMIRFTTVILIATMMQVSASSFAQRITLNTKNARLEKVLKDIRSQSGYDFLFSEALMKSSKPISVSVKNAAIEEVLEKCFDDQPISYKIENKTVLLKAKAPAILDRVAAIFAGDIEVRGNIINKKTNEPLSGVTLKVKNKKIRAGSNGKGEFFLPKMEDNSVITFSFVGFDSLQVSLSEFEKMAANTSSFSKNLSVVKTASGFYLTIMMEPSVSFLDEVIVQAYGTTDRRLSTGNISKISSKELEQQPVMNPLLALQGRIPGVIVTPTNGYASSPVKVEIRGRKSINSAFVSDPLYVIDGVPQNNLEVGGMSSYETGSTGITQNLFSPTGGQSPMFNINSKDIESIEVLKDGDATAIYGSRAANGVILITTKKGKPGATKFSVGVEQAYSEVTKHWDVLSTQEYLQIRREAFKNDNITPDAVNAPDLVSWDQNKQTDWQKILWGNIGKQSNVTMSLTGGDVQTQFRIGANYGKQTEILTSTGSNQRAGLAFNLGHQTTDRKFKVDFGGMYTYTTVNTTAFPSVTTLPPNAPDIYGADGLFNFGQWRTPPESRVTFPFSVLDNPYYSDTHMITSNLRLSYAVLDNLNFSTNFGYNYSSNTNKGFGYIRSQDPITKPTGSSFFGDNTNMNILVEPQLDYKMKISKGELSLLLGGSLQKNITRANSITGIGYETDDFLESINLAPAIFNPVGNVGYYKYAAIFGRINYKWEEKYILNVNFRRDGSSRFGPGNQFGNFGSVGAAWILTEESAIRKTLPGFMSFLKLRGSYALTGSDAIGDYKYLAQWAKNKSYADPLADYDGSGSLVNVLALNPNYQWQVNKKMEGAIQIGFLENRINVQFDLYRERCDNQLIQFPIPNYTGFPSVIANWPAVVDNRGWDFTVDANLIRNEKFNWSVALFASRNKNILVSYPDISHSPFVNTMKVGESINTKYLFHYLGVDPLTGVYKMEDYDQNGNVASNTGVAGQGDQYIALDLSPKLTAGLTSSFSYKNLSLSTTFNYNNFIGADPNYNPDIYAGNLGNLPTQILGNYWKAPGDHALYPKATTMFNEGTSLFANSDGRYRTVSYVRLSNLALSYTLNPNWAKKLGAESLRIYMNAQNVFVISNVKGFDPDVQQFGALPPAKIYLCGLSLTF</sequence>
<proteinExistence type="inferred from homology"/>
<reference evidence="9 10" key="1">
    <citation type="submission" date="2020-08" db="EMBL/GenBank/DDBJ databases">
        <title>Genomic Encyclopedia of Type Strains, Phase IV (KMG-V): Genome sequencing to study the core and pangenomes of soil and plant-associated prokaryotes.</title>
        <authorList>
            <person name="Whitman W."/>
        </authorList>
    </citation>
    <scope>NUCLEOTIDE SEQUENCE [LARGE SCALE GENOMIC DNA]</scope>
    <source>
        <strain evidence="9 10">MP7CTX6</strain>
    </source>
</reference>
<name>A0A7W9DIP3_9SPHI</name>
<evidence type="ECO:0000259" key="8">
    <source>
        <dbReference type="SMART" id="SM00965"/>
    </source>
</evidence>
<dbReference type="InterPro" id="IPR011662">
    <property type="entry name" value="Secretin/TonB_short_N"/>
</dbReference>
<gene>
    <name evidence="9" type="ORF">HDE69_000351</name>
</gene>
<dbReference type="NCBIfam" id="TIGR04056">
    <property type="entry name" value="OMP_RagA_SusC"/>
    <property type="match status" value="1"/>
</dbReference>
<comment type="caution">
    <text evidence="9">The sequence shown here is derived from an EMBL/GenBank/DDBJ whole genome shotgun (WGS) entry which is preliminary data.</text>
</comment>
<dbReference type="SMART" id="SM00965">
    <property type="entry name" value="STN"/>
    <property type="match status" value="1"/>
</dbReference>
<evidence type="ECO:0000256" key="5">
    <source>
        <dbReference type="ARBA" id="ARBA00023136"/>
    </source>
</evidence>
<comment type="subcellular location">
    <subcellularLocation>
        <location evidence="1 7">Cell outer membrane</location>
        <topology evidence="1 7">Multi-pass membrane protein</topology>
    </subcellularLocation>
</comment>
<keyword evidence="3 7" id="KW-1134">Transmembrane beta strand</keyword>
<dbReference type="InterPro" id="IPR012910">
    <property type="entry name" value="Plug_dom"/>
</dbReference>
<protein>
    <submittedName>
        <fullName evidence="9">TonB-linked SusC/RagA family outer membrane protein</fullName>
    </submittedName>
</protein>
<keyword evidence="2 7" id="KW-0813">Transport</keyword>
<comment type="similarity">
    <text evidence="7">Belongs to the TonB-dependent receptor family.</text>
</comment>
<dbReference type="AlphaFoldDB" id="A0A7W9DIP3"/>
<dbReference type="InterPro" id="IPR039426">
    <property type="entry name" value="TonB-dep_rcpt-like"/>
</dbReference>
<evidence type="ECO:0000256" key="7">
    <source>
        <dbReference type="PROSITE-ProRule" id="PRU01360"/>
    </source>
</evidence>
<dbReference type="InterPro" id="IPR023996">
    <property type="entry name" value="TonB-dep_OMP_SusC/RagA"/>
</dbReference>
<dbReference type="PROSITE" id="PS52016">
    <property type="entry name" value="TONB_DEPENDENT_REC_3"/>
    <property type="match status" value="1"/>
</dbReference>
<dbReference type="Gene3D" id="2.40.170.20">
    <property type="entry name" value="TonB-dependent receptor, beta-barrel domain"/>
    <property type="match status" value="1"/>
</dbReference>
<keyword evidence="5 7" id="KW-0472">Membrane</keyword>
<keyword evidence="4 7" id="KW-0812">Transmembrane</keyword>
<evidence type="ECO:0000256" key="2">
    <source>
        <dbReference type="ARBA" id="ARBA00022448"/>
    </source>
</evidence>
<dbReference type="GO" id="GO:0009279">
    <property type="term" value="C:cell outer membrane"/>
    <property type="evidence" value="ECO:0007669"/>
    <property type="project" value="UniProtKB-SubCell"/>
</dbReference>
<evidence type="ECO:0000256" key="6">
    <source>
        <dbReference type="ARBA" id="ARBA00023237"/>
    </source>
</evidence>
<dbReference type="SUPFAM" id="SSF49464">
    <property type="entry name" value="Carboxypeptidase regulatory domain-like"/>
    <property type="match status" value="1"/>
</dbReference>
<dbReference type="NCBIfam" id="TIGR04057">
    <property type="entry name" value="SusC_RagA_signa"/>
    <property type="match status" value="1"/>
</dbReference>
<dbReference type="InterPro" id="IPR036942">
    <property type="entry name" value="Beta-barrel_TonB_sf"/>
</dbReference>
<accession>A0A7W9DIP3</accession>
<dbReference type="Pfam" id="PF13715">
    <property type="entry name" value="CarbopepD_reg_2"/>
    <property type="match status" value="1"/>
</dbReference>
<dbReference type="EMBL" id="JACHCF010000001">
    <property type="protein sequence ID" value="MBB5619315.1"/>
    <property type="molecule type" value="Genomic_DNA"/>
</dbReference>
<evidence type="ECO:0000256" key="3">
    <source>
        <dbReference type="ARBA" id="ARBA00022452"/>
    </source>
</evidence>
<evidence type="ECO:0000313" key="9">
    <source>
        <dbReference type="EMBL" id="MBB5619315.1"/>
    </source>
</evidence>
<organism evidence="9 10">
    <name type="scientific">Pedobacter cryoconitis</name>
    <dbReference type="NCBI Taxonomy" id="188932"/>
    <lineage>
        <taxon>Bacteria</taxon>
        <taxon>Pseudomonadati</taxon>
        <taxon>Bacteroidota</taxon>
        <taxon>Sphingobacteriia</taxon>
        <taxon>Sphingobacteriales</taxon>
        <taxon>Sphingobacteriaceae</taxon>
        <taxon>Pedobacter</taxon>
    </lineage>
</organism>
<dbReference type="Proteomes" id="UP000537718">
    <property type="component" value="Unassembled WGS sequence"/>
</dbReference>
<dbReference type="Pfam" id="PF07660">
    <property type="entry name" value="STN"/>
    <property type="match status" value="1"/>
</dbReference>
<dbReference type="InterPro" id="IPR008969">
    <property type="entry name" value="CarboxyPept-like_regulatory"/>
</dbReference>
<dbReference type="Pfam" id="PF07715">
    <property type="entry name" value="Plug"/>
    <property type="match status" value="1"/>
</dbReference>
<evidence type="ECO:0000256" key="1">
    <source>
        <dbReference type="ARBA" id="ARBA00004571"/>
    </source>
</evidence>
<evidence type="ECO:0000313" key="10">
    <source>
        <dbReference type="Proteomes" id="UP000537718"/>
    </source>
</evidence>